<protein>
    <submittedName>
        <fullName evidence="2">Uncharacterized protein</fullName>
    </submittedName>
</protein>
<reference evidence="2 4" key="1">
    <citation type="journal article" date="2018" name="MBio">
        <title>Comparative Genomics Reveals the Core Gene Toolbox for the Fungus-Insect Symbiosis.</title>
        <authorList>
            <person name="Wang Y."/>
            <person name="Stata M."/>
            <person name="Wang W."/>
            <person name="Stajich J.E."/>
            <person name="White M.M."/>
            <person name="Moncalvo J.M."/>
        </authorList>
    </citation>
    <scope>NUCLEOTIDE SEQUENCE [LARGE SCALE GENOMIC DNA]</scope>
    <source>
        <strain evidence="2 4">SC-DP-2</strain>
    </source>
</reference>
<keyword evidence="4" id="KW-1185">Reference proteome</keyword>
<dbReference type="EMBL" id="MBFS01000246">
    <property type="protein sequence ID" value="PVV03333.1"/>
    <property type="molecule type" value="Genomic_DNA"/>
</dbReference>
<evidence type="ECO:0000313" key="4">
    <source>
        <dbReference type="Proteomes" id="UP000245609"/>
    </source>
</evidence>
<evidence type="ECO:0000256" key="1">
    <source>
        <dbReference type="SAM" id="MobiDB-lite"/>
    </source>
</evidence>
<dbReference type="Proteomes" id="UP000245609">
    <property type="component" value="Unassembled WGS sequence"/>
</dbReference>
<dbReference type="AlphaFoldDB" id="A0A2T9ZFF2"/>
<proteinExistence type="predicted"/>
<feature type="compositionally biased region" description="Polar residues" evidence="1">
    <location>
        <begin position="143"/>
        <end position="168"/>
    </location>
</feature>
<comment type="caution">
    <text evidence="2">The sequence shown here is derived from an EMBL/GenBank/DDBJ whole genome shotgun (WGS) entry which is preliminary data.</text>
</comment>
<name>A0A2T9ZFF2_9FUNG</name>
<dbReference type="EMBL" id="MBFS01000246">
    <property type="protein sequence ID" value="PVV03335.1"/>
    <property type="molecule type" value="Genomic_DNA"/>
</dbReference>
<organism evidence="2 4">
    <name type="scientific">Smittium megazygosporum</name>
    <dbReference type="NCBI Taxonomy" id="133381"/>
    <lineage>
        <taxon>Eukaryota</taxon>
        <taxon>Fungi</taxon>
        <taxon>Fungi incertae sedis</taxon>
        <taxon>Zoopagomycota</taxon>
        <taxon>Kickxellomycotina</taxon>
        <taxon>Harpellomycetes</taxon>
        <taxon>Harpellales</taxon>
        <taxon>Legeriomycetaceae</taxon>
        <taxon>Smittium</taxon>
    </lineage>
</organism>
<gene>
    <name evidence="3" type="ORF">BB560_002196</name>
    <name evidence="2" type="ORF">BB560_002198</name>
</gene>
<feature type="region of interest" description="Disordered" evidence="1">
    <location>
        <begin position="143"/>
        <end position="186"/>
    </location>
</feature>
<sequence>MSQNINSSQDNNTPTMWAHGILYRISKLDSDLKKSPVSGPERRNFLGNCPRNKGMAYEPPVLSKVDITPGAEKEDCNLRDIPHFLSGLTRLIDYFVHAILQDLDSLTSAIAIEFDQLMMGGFHDNKQPTSKKILNRGEYSNSKGNSFKHFNSQPSEPQNNSTTNPTSQRSERTSEPDSNDFENIRSLPKKTDDLRLVLNLRPPDHIKIIAKVAKVQLEKQGVPVNSPSFWPISNPTGFYKGASSTSHMGKTARNQHMHLFGRFAYFGIDKRRIGLEYGLISKAIHKNRLPNEPSKVIDSTNPVTSQLMNKNIHKEHEPIKVEAFTDVFNKNWVKLTVPRIHVRSVMVTLYHNTLIAFIRKQGVKQSETLFKVFEQLLNHCIKTETRTQIGCFPFILNPADPLPVETEDTDRMELSDNMFKLIDCQFSSHDVGMFTSPANRELKRVVSWKYSLLASETDAFLRILNKWRNPYYRPPCNLIQQVVQKARK</sequence>
<evidence type="ECO:0000313" key="2">
    <source>
        <dbReference type="EMBL" id="PVV03333.1"/>
    </source>
</evidence>
<dbReference type="OrthoDB" id="5545891at2759"/>
<accession>A0A2T9ZFF2</accession>
<evidence type="ECO:0000313" key="3">
    <source>
        <dbReference type="EMBL" id="PVV03335.1"/>
    </source>
</evidence>